<evidence type="ECO:0000313" key="1">
    <source>
        <dbReference type="EMBL" id="QHT44871.1"/>
    </source>
</evidence>
<protein>
    <submittedName>
        <fullName evidence="1">Uncharacterized protein</fullName>
    </submittedName>
</protein>
<keyword evidence="1" id="KW-0614">Plasmid</keyword>
<gene>
    <name evidence="1" type="ORF">FCF09_14410</name>
</gene>
<sequence>MKSKKETEPMKATHLNYFSRTLINNLLKDTTGISVSTKHFANDLIIFEDNNLRIEMFIEQATPNSIPEFCYTHTEKMKHAKSVKDVEALSESLTNALNLVKKAKLLFEFQTDYHNELLAQSEILD</sequence>
<dbReference type="EMBL" id="CP039730">
    <property type="protein sequence ID" value="QHT44871.1"/>
    <property type="molecule type" value="Genomic_DNA"/>
</dbReference>
<reference evidence="1" key="1">
    <citation type="journal article" date="2020" name="J. Antimicrob. Chemother.">
        <title>Tandem amplification of the vanM gene cluster drives vancomycin resistance in vancomycin-variable enterococci.</title>
        <authorList>
            <person name="Sun L."/>
            <person name="Chen Y."/>
            <person name="Hua X."/>
            <person name="Chen Y."/>
            <person name="Hong J."/>
            <person name="Wu X."/>
            <person name="Jiang Y."/>
            <person name="van Schaik W."/>
            <person name="Qu T."/>
            <person name="Yu Y."/>
        </authorList>
    </citation>
    <scope>NUCLEOTIDE SEQUENCE [LARGE SCALE GENOMIC DNA]</scope>
    <source>
        <strain evidence="1">ZY2</strain>
        <plasmid evidence="1">pZY2</plasmid>
    </source>
</reference>
<geneLocation type="plasmid" evidence="1">
    <name>pZY2</name>
</geneLocation>
<dbReference type="AlphaFoldDB" id="A0A132ZI33"/>
<dbReference type="RefSeq" id="WP_002350538.1">
    <property type="nucleotide sequence ID" value="NZ_MG640601.1"/>
</dbReference>
<organism evidence="1">
    <name type="scientific">Enterococcus faecium</name>
    <name type="common">Streptococcus faecium</name>
    <dbReference type="NCBI Taxonomy" id="1352"/>
    <lineage>
        <taxon>Bacteria</taxon>
        <taxon>Bacillati</taxon>
        <taxon>Bacillota</taxon>
        <taxon>Bacilli</taxon>
        <taxon>Lactobacillales</taxon>
        <taxon>Enterococcaceae</taxon>
        <taxon>Enterococcus</taxon>
    </lineage>
</organism>
<name>A0A132ZI33_ENTFC</name>
<proteinExistence type="predicted"/>
<accession>A0A132ZI33</accession>